<dbReference type="Proteomes" id="UP000501466">
    <property type="component" value="Chromosome"/>
</dbReference>
<evidence type="ECO:0000313" key="1">
    <source>
        <dbReference type="EMBL" id="BBP44272.1"/>
    </source>
</evidence>
<keyword evidence="2" id="KW-1185">Reference proteome</keyword>
<evidence type="ECO:0008006" key="3">
    <source>
        <dbReference type="Google" id="ProtNLM"/>
    </source>
</evidence>
<dbReference type="RefSeq" id="WP_173292004.1">
    <property type="nucleotide sequence ID" value="NZ_AP021888.1"/>
</dbReference>
<accession>A0A6F8PQ67</accession>
<dbReference type="EMBL" id="AP021888">
    <property type="protein sequence ID" value="BBP44272.1"/>
    <property type="molecule type" value="Genomic_DNA"/>
</dbReference>
<gene>
    <name evidence="1" type="ORF">THMIRHAT_20180</name>
</gene>
<name>A0A6F8PQ67_9GAMM</name>
<proteinExistence type="predicted"/>
<evidence type="ECO:0000313" key="2">
    <source>
        <dbReference type="Proteomes" id="UP000501466"/>
    </source>
</evidence>
<protein>
    <recommendedName>
        <fullName evidence="3">Antitoxin</fullName>
    </recommendedName>
</protein>
<dbReference type="KEGG" id="tzo:THMIRHAT_20180"/>
<reference evidence="2" key="1">
    <citation type="submission" date="2019-11" db="EMBL/GenBank/DDBJ databases">
        <title>Isolation and characterization of two novel species in the genus Thiomicrorhabdus.</title>
        <authorList>
            <person name="Mochizuki J."/>
            <person name="Kojima H."/>
            <person name="Fukui M."/>
        </authorList>
    </citation>
    <scope>NUCLEOTIDE SEQUENCE [LARGE SCALE GENOMIC DNA]</scope>
    <source>
        <strain evidence="2">AkT22</strain>
    </source>
</reference>
<dbReference type="AlphaFoldDB" id="A0A6F8PQ67"/>
<organism evidence="1 2">
    <name type="scientific">Thiosulfativibrio zosterae</name>
    <dbReference type="NCBI Taxonomy" id="2675053"/>
    <lineage>
        <taxon>Bacteria</taxon>
        <taxon>Pseudomonadati</taxon>
        <taxon>Pseudomonadota</taxon>
        <taxon>Gammaproteobacteria</taxon>
        <taxon>Thiotrichales</taxon>
        <taxon>Piscirickettsiaceae</taxon>
        <taxon>Thiosulfativibrio</taxon>
    </lineage>
</organism>
<sequence length="81" mass="8954">MQSIQVGQLKAEFSSILERLQATGEGVVIEYGKQHKKVAMLIPYDSSLLDKPDRPLGLLQGKANYALSDDFEITEEAFLGL</sequence>